<dbReference type="PANTHER" id="PTHR23272:SF189">
    <property type="entry name" value="ZINC FINGER BED DOMAIN-CONTAINING PROTEIN RICESLEEPER 1-LIKE"/>
    <property type="match status" value="1"/>
</dbReference>
<feature type="domain" description="HAT C-terminal dimerisation" evidence="1">
    <location>
        <begin position="22"/>
        <end position="71"/>
    </location>
</feature>
<dbReference type="OrthoDB" id="999560at2759"/>
<dbReference type="Proteomes" id="UP000593560">
    <property type="component" value="Unassembled WGS sequence"/>
</dbReference>
<name>A0A7J9G9N9_9ROSI</name>
<dbReference type="InterPro" id="IPR008906">
    <property type="entry name" value="HATC_C_dom"/>
</dbReference>
<dbReference type="AlphaFoldDB" id="A0A7J9G9N9"/>
<dbReference type="InterPro" id="IPR012337">
    <property type="entry name" value="RNaseH-like_sf"/>
</dbReference>
<dbReference type="SUPFAM" id="SSF53098">
    <property type="entry name" value="Ribonuclease H-like"/>
    <property type="match status" value="1"/>
</dbReference>
<organism evidence="2 3">
    <name type="scientific">Gossypium harknessii</name>
    <dbReference type="NCBI Taxonomy" id="34285"/>
    <lineage>
        <taxon>Eukaryota</taxon>
        <taxon>Viridiplantae</taxon>
        <taxon>Streptophyta</taxon>
        <taxon>Embryophyta</taxon>
        <taxon>Tracheophyta</taxon>
        <taxon>Spermatophyta</taxon>
        <taxon>Magnoliopsida</taxon>
        <taxon>eudicotyledons</taxon>
        <taxon>Gunneridae</taxon>
        <taxon>Pentapetalae</taxon>
        <taxon>rosids</taxon>
        <taxon>malvids</taxon>
        <taxon>Malvales</taxon>
        <taxon>Malvaceae</taxon>
        <taxon>Malvoideae</taxon>
        <taxon>Gossypium</taxon>
    </lineage>
</organism>
<protein>
    <recommendedName>
        <fullName evidence="1">HAT C-terminal dimerisation domain-containing protein</fullName>
    </recommendedName>
</protein>
<keyword evidence="3" id="KW-1185">Reference proteome</keyword>
<evidence type="ECO:0000313" key="2">
    <source>
        <dbReference type="EMBL" id="MBA0794282.1"/>
    </source>
</evidence>
<dbReference type="Pfam" id="PF05699">
    <property type="entry name" value="Dimer_Tnp_hAT"/>
    <property type="match status" value="1"/>
</dbReference>
<evidence type="ECO:0000313" key="3">
    <source>
        <dbReference type="Proteomes" id="UP000593560"/>
    </source>
</evidence>
<comment type="caution">
    <text evidence="2">The sequence shown here is derived from an EMBL/GenBank/DDBJ whole genome shotgun (WGS) entry which is preliminary data.</text>
</comment>
<proteinExistence type="predicted"/>
<gene>
    <name evidence="2" type="ORF">Gohar_018630</name>
</gene>
<dbReference type="GO" id="GO:0046983">
    <property type="term" value="F:protein dimerization activity"/>
    <property type="evidence" value="ECO:0007669"/>
    <property type="project" value="InterPro"/>
</dbReference>
<dbReference type="PANTHER" id="PTHR23272">
    <property type="entry name" value="BED FINGER-RELATED"/>
    <property type="match status" value="1"/>
</dbReference>
<reference evidence="2 3" key="1">
    <citation type="journal article" date="2019" name="Genome Biol. Evol.">
        <title>Insights into the evolution of the New World diploid cottons (Gossypium, subgenus Houzingenia) based on genome sequencing.</title>
        <authorList>
            <person name="Grover C.E."/>
            <person name="Arick M.A. 2nd"/>
            <person name="Thrash A."/>
            <person name="Conover J.L."/>
            <person name="Sanders W.S."/>
            <person name="Peterson D.G."/>
            <person name="Frelichowski J.E."/>
            <person name="Scheffler J.A."/>
            <person name="Scheffler B.E."/>
            <person name="Wendel J.F."/>
        </authorList>
    </citation>
    <scope>NUCLEOTIDE SEQUENCE [LARGE SCALE GENOMIC DNA]</scope>
    <source>
        <strain evidence="2">0</strain>
        <tissue evidence="2">Leaf</tissue>
    </source>
</reference>
<evidence type="ECO:0000259" key="1">
    <source>
        <dbReference type="Pfam" id="PF05699"/>
    </source>
</evidence>
<dbReference type="EMBL" id="JABFAD010000003">
    <property type="protein sequence ID" value="MBA0794282.1"/>
    <property type="molecule type" value="Genomic_DNA"/>
</dbReference>
<sequence>MRVMIVKRYLNESNTKSEKSQLDLYLEGPELELNSQVDILDYWSKSSNRYQYLSLLAHDLLAILISIVAFEIDCENGENDYEDEDNGSSVAF</sequence>
<accession>A0A7J9G9N9</accession>